<evidence type="ECO:0000313" key="9">
    <source>
        <dbReference type="EMBL" id="MFD2591843.1"/>
    </source>
</evidence>
<dbReference type="Gene3D" id="2.60.20.10">
    <property type="entry name" value="Crystallins"/>
    <property type="match status" value="2"/>
</dbReference>
<protein>
    <recommendedName>
        <fullName evidence="3">1-phosphatidylinositol phosphodiesterase</fullName>
        <ecNumber evidence="2">4.6.1.13</ecNumber>
    </recommendedName>
    <alternativeName>
        <fullName evidence="5">Phosphatidylinositol diacylglycerol-lyase</fullName>
    </alternativeName>
    <alternativeName>
        <fullName evidence="6">Phosphatidylinositol-specific phospholipase C</fullName>
    </alternativeName>
</protein>
<dbReference type="EC" id="4.6.1.13" evidence="2"/>
<proteinExistence type="predicted"/>
<dbReference type="SMART" id="SM00148">
    <property type="entry name" value="PLCXc"/>
    <property type="match status" value="1"/>
</dbReference>
<gene>
    <name evidence="9" type="ORF">ACFSTE_13485</name>
</gene>
<dbReference type="Pfam" id="PF00388">
    <property type="entry name" value="PI-PLC-X"/>
    <property type="match status" value="1"/>
</dbReference>
<evidence type="ECO:0000256" key="5">
    <source>
        <dbReference type="ARBA" id="ARBA00030474"/>
    </source>
</evidence>
<reference evidence="10" key="1">
    <citation type="journal article" date="2019" name="Int. J. Syst. Evol. Microbiol.">
        <title>The Global Catalogue of Microorganisms (GCM) 10K type strain sequencing project: providing services to taxonomists for standard genome sequencing and annotation.</title>
        <authorList>
            <consortium name="The Broad Institute Genomics Platform"/>
            <consortium name="The Broad Institute Genome Sequencing Center for Infectious Disease"/>
            <person name="Wu L."/>
            <person name="Ma J."/>
        </authorList>
    </citation>
    <scope>NUCLEOTIDE SEQUENCE [LARGE SCALE GENOMIC DNA]</scope>
    <source>
        <strain evidence="10">KCTC 42423</strain>
    </source>
</reference>
<accession>A0ABW5NB89</accession>
<dbReference type="SUPFAM" id="SSF49695">
    <property type="entry name" value="gamma-Crystallin-like"/>
    <property type="match status" value="1"/>
</dbReference>
<dbReference type="InterPro" id="IPR026444">
    <property type="entry name" value="Secre_tail"/>
</dbReference>
<dbReference type="InterPro" id="IPR017946">
    <property type="entry name" value="PLC-like_Pdiesterase_TIM-brl"/>
</dbReference>
<evidence type="ECO:0000313" key="10">
    <source>
        <dbReference type="Proteomes" id="UP001597459"/>
    </source>
</evidence>
<evidence type="ECO:0000259" key="8">
    <source>
        <dbReference type="SMART" id="SM00148"/>
    </source>
</evidence>
<evidence type="ECO:0000256" key="6">
    <source>
        <dbReference type="ARBA" id="ARBA00030782"/>
    </source>
</evidence>
<evidence type="ECO:0000256" key="4">
    <source>
        <dbReference type="ARBA" id="ARBA00022729"/>
    </source>
</evidence>
<dbReference type="InterPro" id="IPR011024">
    <property type="entry name" value="G_crystallin-like"/>
</dbReference>
<comment type="catalytic activity">
    <reaction evidence="1">
        <text>a 1,2-diacyl-sn-glycero-3-phospho-(1D-myo-inositol) = 1D-myo-inositol 1,2-cyclic phosphate + a 1,2-diacyl-sn-glycerol</text>
        <dbReference type="Rhea" id="RHEA:17093"/>
        <dbReference type="ChEBI" id="CHEBI:17815"/>
        <dbReference type="ChEBI" id="CHEBI:57880"/>
        <dbReference type="ChEBI" id="CHEBI:58484"/>
        <dbReference type="EC" id="4.6.1.13"/>
    </reaction>
</comment>
<dbReference type="Proteomes" id="UP001597459">
    <property type="component" value="Unassembled WGS sequence"/>
</dbReference>
<keyword evidence="4 7" id="KW-0732">Signal</keyword>
<organism evidence="9 10">
    <name type="scientific">Aquimarina hainanensis</name>
    <dbReference type="NCBI Taxonomy" id="1578017"/>
    <lineage>
        <taxon>Bacteria</taxon>
        <taxon>Pseudomonadati</taxon>
        <taxon>Bacteroidota</taxon>
        <taxon>Flavobacteriia</taxon>
        <taxon>Flavobacteriales</taxon>
        <taxon>Flavobacteriaceae</taxon>
        <taxon>Aquimarina</taxon>
    </lineage>
</organism>
<feature type="signal peptide" evidence="7">
    <location>
        <begin position="1"/>
        <end position="20"/>
    </location>
</feature>
<dbReference type="PANTHER" id="PTHR13593">
    <property type="match status" value="1"/>
</dbReference>
<feature type="domain" description="Phosphatidylinositol-specific phospholipase C X" evidence="8">
    <location>
        <begin position="31"/>
        <end position="182"/>
    </location>
</feature>
<evidence type="ECO:0000256" key="7">
    <source>
        <dbReference type="SAM" id="SignalP"/>
    </source>
</evidence>
<evidence type="ECO:0000256" key="3">
    <source>
        <dbReference type="ARBA" id="ARBA00019758"/>
    </source>
</evidence>
<dbReference type="RefSeq" id="WP_378258474.1">
    <property type="nucleotide sequence ID" value="NZ_JBHSJV010000001.1"/>
</dbReference>
<comment type="caution">
    <text evidence="9">The sequence shown here is derived from an EMBL/GenBank/DDBJ whole genome shotgun (WGS) entry which is preliminary data.</text>
</comment>
<evidence type="ECO:0000256" key="2">
    <source>
        <dbReference type="ARBA" id="ARBA00012581"/>
    </source>
</evidence>
<evidence type="ECO:0000256" key="1">
    <source>
        <dbReference type="ARBA" id="ARBA00001316"/>
    </source>
</evidence>
<dbReference type="PANTHER" id="PTHR13593:SF113">
    <property type="entry name" value="SI:DKEY-266F7.9"/>
    <property type="match status" value="1"/>
</dbReference>
<dbReference type="NCBIfam" id="TIGR04183">
    <property type="entry name" value="Por_Secre_tail"/>
    <property type="match status" value="1"/>
</dbReference>
<dbReference type="EMBL" id="JBHULX010000027">
    <property type="protein sequence ID" value="MFD2591843.1"/>
    <property type="molecule type" value="Genomic_DNA"/>
</dbReference>
<keyword evidence="10" id="KW-1185">Reference proteome</keyword>
<dbReference type="Gene3D" id="3.20.20.190">
    <property type="entry name" value="Phosphatidylinositol (PI) phosphodiesterase"/>
    <property type="match status" value="1"/>
</dbReference>
<dbReference type="SUPFAM" id="SSF51695">
    <property type="entry name" value="PLC-like phosphodiesterases"/>
    <property type="match status" value="1"/>
</dbReference>
<dbReference type="InterPro" id="IPR000909">
    <property type="entry name" value="PLipase_C_PInositol-sp_X_dom"/>
</dbReference>
<sequence>MLLKNKILWSVLLLFNTTIAQTGQTWMKYISDDTKISRITIPGTHDSGSVDGEEGTFSWVIPDDAKINQHETIMEQLYLGVRFLDIRLQDEKDKNPRIVHGTLVDFETRFKDVMKTIKSFLKQYPTETILLSIKKDDGSEEKLAKQVKDILNSDSYKDIISTKYSKSTTLKSVRGKVIILSRMSKLYIGKYIKIPDMAENESFGLGYVQDYYNVSKHNKGDHKNRENKWDLIYEMMHKSKDSENDDLYLNYTSGFQTNAKWPEIPTVYNYINEKLLSFMNYYKHDNKGFGVIVTDNINADLARAIYRTNFDGTPKQKENLILYQHVGYKGKDLVVKYGYNDLGDVNFSNRASSLKIKDGYEALLYYELDKKGAYISRRKNNSSIGNDFNDEIVSVTVRKIPEGVLFFKRKNYEDNTENGGQPYTFDDKKNNGKYSKTFRAEVGDDNLVSMRIPAGYKVTLYEDKNWKGSSRWYKAAGNKYYNVSDLSKVGWKDRTSSVKIEKIQYGKSKRQYEEHQSSSNSYLYTSDCSENCKDIDQLSPSSNITLSPNPAHNSCKLFVQVTQNKIAELQLFNLIGEIIYHKEIELYSGNNEILITIDPSWSKGMYIVKFKQENQIEQMVKLVIE</sequence>
<dbReference type="Pfam" id="PF18962">
    <property type="entry name" value="Por_Secre_tail"/>
    <property type="match status" value="1"/>
</dbReference>
<feature type="chain" id="PRO_5046008746" description="1-phosphatidylinositol phosphodiesterase" evidence="7">
    <location>
        <begin position="21"/>
        <end position="625"/>
    </location>
</feature>
<name>A0ABW5NB89_9FLAO</name>
<dbReference type="PROSITE" id="PS50007">
    <property type="entry name" value="PIPLC_X_DOMAIN"/>
    <property type="match status" value="1"/>
</dbReference>
<dbReference type="InterPro" id="IPR051057">
    <property type="entry name" value="PI-PLC_domain"/>
</dbReference>